<comment type="caution">
    <text evidence="4">The sequence shown here is derived from an EMBL/GenBank/DDBJ whole genome shotgun (WGS) entry which is preliminary data.</text>
</comment>
<evidence type="ECO:0000313" key="5">
    <source>
        <dbReference type="EMBL" id="SHK68707.1"/>
    </source>
</evidence>
<dbReference type="PANTHER" id="PTHR39160">
    <property type="entry name" value="CELL WALL-BINDING PROTEIN YOCH"/>
    <property type="match status" value="1"/>
</dbReference>
<dbReference type="Pfam" id="PF06725">
    <property type="entry name" value="3D"/>
    <property type="match status" value="1"/>
</dbReference>
<reference evidence="4 6" key="1">
    <citation type="submission" date="2016-02" db="EMBL/GenBank/DDBJ databases">
        <title>Draft genome sequence for Clostridium paradoxum JW-YL-7.</title>
        <authorList>
            <person name="Utturkar S.M."/>
            <person name="Lancaster A."/>
            <person name="Poole F.L."/>
            <person name="Adams M.W."/>
            <person name="Brown S.D."/>
        </authorList>
    </citation>
    <scope>NUCLEOTIDE SEQUENCE [LARGE SCALE GENOMIC DNA]</scope>
    <source>
        <strain evidence="4 6">JW-YL-7</strain>
    </source>
</reference>
<dbReference type="InterPro" id="IPR059180">
    <property type="entry name" value="3D_YorM"/>
</dbReference>
<dbReference type="Gene3D" id="2.40.40.10">
    <property type="entry name" value="RlpA-like domain"/>
    <property type="match status" value="1"/>
</dbReference>
<dbReference type="OrthoDB" id="9798935at2"/>
<keyword evidence="2" id="KW-0472">Membrane</keyword>
<evidence type="ECO:0000313" key="4">
    <source>
        <dbReference type="EMBL" id="KXZ40617.1"/>
    </source>
</evidence>
<evidence type="ECO:0000259" key="3">
    <source>
        <dbReference type="PROSITE" id="PS51109"/>
    </source>
</evidence>
<gene>
    <name evidence="4" type="ORF">JWYL7_1692</name>
    <name evidence="5" type="ORF">SAMN05661008_00685</name>
</gene>
<accession>A0A150FSL7</accession>
<sequence>MSRSKKYIYILTTIAFFILCTTGIYQALNKNVKIRVQDEVIAVSTFSKTVEDVLKENNISIQKDDKVLPDIDTKLKDGMEIVIKRAFDVKLVSDGEEKVITTIEQTVEDLLKQNNIYFSEIDKIFPSLDHKLQPGDEVKIVRVTERIVKETKEIPFVVNTVYDDNLEIGKVINVQKGSVGKKELAYKVIEEDGKEVNRILVSETVVKEPKNEIIKKGSKNFIITSRGERRTFTKSMTVTATAYTAGYQCTGKTPSHPQYGITSLGTRVRPGVIAVDPKVIPLGSTVYIESMGIYRAEDTGGAVKGNKIDIYMESLEKARRFGRRTLKIYVLK</sequence>
<evidence type="ECO:0000256" key="2">
    <source>
        <dbReference type="SAM" id="Phobius"/>
    </source>
</evidence>
<dbReference type="InterPro" id="IPR051933">
    <property type="entry name" value="Resuscitation_pf_RpfB"/>
</dbReference>
<dbReference type="InterPro" id="IPR036908">
    <property type="entry name" value="RlpA-like_sf"/>
</dbReference>
<evidence type="ECO:0000313" key="6">
    <source>
        <dbReference type="Proteomes" id="UP000092605"/>
    </source>
</evidence>
<dbReference type="Pfam" id="PF03990">
    <property type="entry name" value="DUF348"/>
    <property type="match status" value="2"/>
</dbReference>
<dbReference type="Proteomes" id="UP000092605">
    <property type="component" value="Unassembled WGS sequence"/>
</dbReference>
<dbReference type="GO" id="GO:0004553">
    <property type="term" value="F:hydrolase activity, hydrolyzing O-glycosyl compounds"/>
    <property type="evidence" value="ECO:0007669"/>
    <property type="project" value="InterPro"/>
</dbReference>
<reference evidence="5 7" key="2">
    <citation type="submission" date="2016-11" db="EMBL/GenBank/DDBJ databases">
        <authorList>
            <person name="Varghese N."/>
            <person name="Submissions S."/>
        </authorList>
    </citation>
    <scope>NUCLEOTIDE SEQUENCE [LARGE SCALE GENOMIC DNA]</scope>
    <source>
        <strain evidence="5 7">DSM 7308</strain>
    </source>
</reference>
<keyword evidence="2" id="KW-0812">Transmembrane</keyword>
<dbReference type="Pfam" id="PF07501">
    <property type="entry name" value="G5"/>
    <property type="match status" value="1"/>
</dbReference>
<feature type="domain" description="G5" evidence="3">
    <location>
        <begin position="140"/>
        <end position="220"/>
    </location>
</feature>
<dbReference type="AlphaFoldDB" id="A0A150FSL7"/>
<dbReference type="GO" id="GO:0009254">
    <property type="term" value="P:peptidoglycan turnover"/>
    <property type="evidence" value="ECO:0007669"/>
    <property type="project" value="InterPro"/>
</dbReference>
<dbReference type="STRING" id="1121328.JWYL7_1692"/>
<name>A0A150FSL7_CLOPD</name>
<dbReference type="Proteomes" id="UP000323392">
    <property type="component" value="Unassembled WGS sequence"/>
</dbReference>
<dbReference type="PANTHER" id="PTHR39160:SF4">
    <property type="entry name" value="RESUSCITATION-PROMOTING FACTOR RPFB"/>
    <property type="match status" value="1"/>
</dbReference>
<keyword evidence="1" id="KW-0732">Signal</keyword>
<dbReference type="Gene3D" id="2.20.230.10">
    <property type="entry name" value="Resuscitation-promoting factor rpfb"/>
    <property type="match status" value="1"/>
</dbReference>
<dbReference type="EMBL" id="FRBG01000004">
    <property type="protein sequence ID" value="SHK68707.1"/>
    <property type="molecule type" value="Genomic_DNA"/>
</dbReference>
<dbReference type="RefSeq" id="WP_066071774.1">
    <property type="nucleotide sequence ID" value="NZ_FRBG01000004.1"/>
</dbReference>
<dbReference type="EMBL" id="LSFY01000001">
    <property type="protein sequence ID" value="KXZ40617.1"/>
    <property type="molecule type" value="Genomic_DNA"/>
</dbReference>
<dbReference type="CDD" id="cd14667">
    <property type="entry name" value="3D_containing_proteins"/>
    <property type="match status" value="1"/>
</dbReference>
<feature type="transmembrane region" description="Helical" evidence="2">
    <location>
        <begin position="7"/>
        <end position="28"/>
    </location>
</feature>
<organism evidence="4 6">
    <name type="scientific">Alkalithermobacter thermoalcaliphilus JW-YL-7 = DSM 7308</name>
    <dbReference type="NCBI Taxonomy" id="1121328"/>
    <lineage>
        <taxon>Bacteria</taxon>
        <taxon>Bacillati</taxon>
        <taxon>Bacillota</taxon>
        <taxon>Clostridia</taxon>
        <taxon>Peptostreptococcales</taxon>
        <taxon>Tepidibacteraceae</taxon>
        <taxon>Alkalithermobacter</taxon>
    </lineage>
</organism>
<keyword evidence="2" id="KW-1133">Transmembrane helix</keyword>
<evidence type="ECO:0000256" key="1">
    <source>
        <dbReference type="ARBA" id="ARBA00022729"/>
    </source>
</evidence>
<proteinExistence type="predicted"/>
<dbReference type="InterPro" id="IPR010611">
    <property type="entry name" value="3D_dom"/>
</dbReference>
<keyword evidence="7" id="KW-1185">Reference proteome</keyword>
<dbReference type="SMART" id="SM01208">
    <property type="entry name" value="G5"/>
    <property type="match status" value="1"/>
</dbReference>
<dbReference type="SUPFAM" id="SSF50685">
    <property type="entry name" value="Barwin-like endoglucanases"/>
    <property type="match status" value="1"/>
</dbReference>
<evidence type="ECO:0000313" key="7">
    <source>
        <dbReference type="Proteomes" id="UP000323392"/>
    </source>
</evidence>
<protein>
    <submittedName>
        <fullName evidence="4">G5 domain protein</fullName>
    </submittedName>
</protein>
<dbReference type="GO" id="GO:0019867">
    <property type="term" value="C:outer membrane"/>
    <property type="evidence" value="ECO:0007669"/>
    <property type="project" value="InterPro"/>
</dbReference>
<dbReference type="InterPro" id="IPR007137">
    <property type="entry name" value="DUF348"/>
</dbReference>
<dbReference type="PROSITE" id="PS51109">
    <property type="entry name" value="G5"/>
    <property type="match status" value="1"/>
</dbReference>
<dbReference type="InterPro" id="IPR011098">
    <property type="entry name" value="G5_dom"/>
</dbReference>
<dbReference type="PATRIC" id="fig|1121328.3.peg.1703"/>